<sequence>MTARQVRTRSIRHIAAAQDQARHAIVTHSTVLIAGPQRADVSVHAAGTDSARMTVTLGPLMMTFHDAESTTAVIDGFNAVRAALMGLDNRAPEREDSAVEFARNTIAVTWISAPQYAISRGSRVDNAQRRTVHWVDLHMGPITWRIADHTGYNDLMAEFRNVHRTAVAVFADGGKFRRDPTKPRTDT</sequence>
<reference evidence="1" key="2">
    <citation type="submission" date="2020-09" db="EMBL/GenBank/DDBJ databases">
        <authorList>
            <person name="Sun Q."/>
            <person name="Sedlacek I."/>
        </authorList>
    </citation>
    <scope>NUCLEOTIDE SEQUENCE</scope>
    <source>
        <strain evidence="1">CCM 7905</strain>
    </source>
</reference>
<organism evidence="1 2">
    <name type="scientific">Rhodococcoides trifolii</name>
    <dbReference type="NCBI Taxonomy" id="908250"/>
    <lineage>
        <taxon>Bacteria</taxon>
        <taxon>Bacillati</taxon>
        <taxon>Actinomycetota</taxon>
        <taxon>Actinomycetes</taxon>
        <taxon>Mycobacteriales</taxon>
        <taxon>Nocardiaceae</taxon>
        <taxon>Rhodococcoides</taxon>
    </lineage>
</organism>
<proteinExistence type="predicted"/>
<evidence type="ECO:0000313" key="2">
    <source>
        <dbReference type="Proteomes" id="UP000654257"/>
    </source>
</evidence>
<evidence type="ECO:0000313" key="1">
    <source>
        <dbReference type="EMBL" id="GGG27684.1"/>
    </source>
</evidence>
<gene>
    <name evidence="1" type="ORF">GCM10007304_46900</name>
</gene>
<protein>
    <submittedName>
        <fullName evidence="1">Uncharacterized protein</fullName>
    </submittedName>
</protein>
<accession>A0A917G824</accession>
<dbReference type="AlphaFoldDB" id="A0A917G824"/>
<dbReference type="Proteomes" id="UP000654257">
    <property type="component" value="Unassembled WGS sequence"/>
</dbReference>
<dbReference type="EMBL" id="BMCU01000006">
    <property type="protein sequence ID" value="GGG27684.1"/>
    <property type="molecule type" value="Genomic_DNA"/>
</dbReference>
<name>A0A917G824_9NOCA</name>
<dbReference type="RefSeq" id="WP_188547563.1">
    <property type="nucleotide sequence ID" value="NZ_BMCU01000006.1"/>
</dbReference>
<reference evidence="1" key="1">
    <citation type="journal article" date="2014" name="Int. J. Syst. Evol. Microbiol.">
        <title>Complete genome sequence of Corynebacterium casei LMG S-19264T (=DSM 44701T), isolated from a smear-ripened cheese.</title>
        <authorList>
            <consortium name="US DOE Joint Genome Institute (JGI-PGF)"/>
            <person name="Walter F."/>
            <person name="Albersmeier A."/>
            <person name="Kalinowski J."/>
            <person name="Ruckert C."/>
        </authorList>
    </citation>
    <scope>NUCLEOTIDE SEQUENCE</scope>
    <source>
        <strain evidence="1">CCM 7905</strain>
    </source>
</reference>
<keyword evidence="2" id="KW-1185">Reference proteome</keyword>
<comment type="caution">
    <text evidence="1">The sequence shown here is derived from an EMBL/GenBank/DDBJ whole genome shotgun (WGS) entry which is preliminary data.</text>
</comment>